<name>A0A415G4P2_9FIRM</name>
<dbReference type="Proteomes" id="UP000283497">
    <property type="component" value="Unassembled WGS sequence"/>
</dbReference>
<proteinExistence type="predicted"/>
<reference evidence="1 2" key="1">
    <citation type="submission" date="2018-08" db="EMBL/GenBank/DDBJ databases">
        <title>A genome reference for cultivated species of the human gut microbiota.</title>
        <authorList>
            <person name="Zou Y."/>
            <person name="Xue W."/>
            <person name="Luo G."/>
        </authorList>
    </citation>
    <scope>NUCLEOTIDE SEQUENCE [LARGE SCALE GENOMIC DNA]</scope>
    <source>
        <strain evidence="1 2">AF45-14BH</strain>
    </source>
</reference>
<evidence type="ECO:0000313" key="2">
    <source>
        <dbReference type="Proteomes" id="UP000283497"/>
    </source>
</evidence>
<accession>A0A415G4P2</accession>
<sequence length="59" mass="7177">MKKINYFKILADKTIKVIGFHGLNRFFMHMYPMTERKYSFLIQKQRIFHVSVFICQTMG</sequence>
<evidence type="ECO:0000313" key="1">
    <source>
        <dbReference type="EMBL" id="RHK35747.1"/>
    </source>
</evidence>
<protein>
    <submittedName>
        <fullName evidence="1">Uncharacterized protein</fullName>
    </submittedName>
</protein>
<comment type="caution">
    <text evidence="1">The sequence shown here is derived from an EMBL/GenBank/DDBJ whole genome shotgun (WGS) entry which is preliminary data.</text>
</comment>
<dbReference type="AlphaFoldDB" id="A0A415G4P2"/>
<organism evidence="1 2">
    <name type="scientific">Anaerobutyricum hallii</name>
    <dbReference type="NCBI Taxonomy" id="39488"/>
    <lineage>
        <taxon>Bacteria</taxon>
        <taxon>Bacillati</taxon>
        <taxon>Bacillota</taxon>
        <taxon>Clostridia</taxon>
        <taxon>Lachnospirales</taxon>
        <taxon>Lachnospiraceae</taxon>
        <taxon>Anaerobutyricum</taxon>
    </lineage>
</organism>
<dbReference type="EMBL" id="QRNJ01000061">
    <property type="protein sequence ID" value="RHK35747.1"/>
    <property type="molecule type" value="Genomic_DNA"/>
</dbReference>
<gene>
    <name evidence="1" type="ORF">DW068_13220</name>
</gene>